<organism evidence="1 2">
    <name type="scientific">Alicyclobacillus ferrooxydans</name>
    <dbReference type="NCBI Taxonomy" id="471514"/>
    <lineage>
        <taxon>Bacteria</taxon>
        <taxon>Bacillati</taxon>
        <taxon>Bacillota</taxon>
        <taxon>Bacilli</taxon>
        <taxon>Bacillales</taxon>
        <taxon>Alicyclobacillaceae</taxon>
        <taxon>Alicyclobacillus</taxon>
    </lineage>
</organism>
<dbReference type="AlphaFoldDB" id="A0A0P9EIM9"/>
<reference evidence="1 2" key="1">
    <citation type="submission" date="2015-09" db="EMBL/GenBank/DDBJ databases">
        <title>Draft genome sequence of Alicyclobacillus ferrooxydans DSM 22381.</title>
        <authorList>
            <person name="Hemp J."/>
        </authorList>
    </citation>
    <scope>NUCLEOTIDE SEQUENCE [LARGE SCALE GENOMIC DNA]</scope>
    <source>
        <strain evidence="1 2">TC-34</strain>
    </source>
</reference>
<accession>A0A0P9EIM9</accession>
<keyword evidence="2" id="KW-1185">Reference proteome</keyword>
<protein>
    <submittedName>
        <fullName evidence="1">Uncharacterized protein</fullName>
    </submittedName>
</protein>
<evidence type="ECO:0000313" key="1">
    <source>
        <dbReference type="EMBL" id="KPV42674.1"/>
    </source>
</evidence>
<name>A0A0P9EIM9_9BACL</name>
<proteinExistence type="predicted"/>
<dbReference type="PATRIC" id="fig|471514.4.peg.3508"/>
<evidence type="ECO:0000313" key="2">
    <source>
        <dbReference type="Proteomes" id="UP000050482"/>
    </source>
</evidence>
<gene>
    <name evidence="1" type="ORF">AN477_16205</name>
</gene>
<comment type="caution">
    <text evidence="1">The sequence shown here is derived from an EMBL/GenBank/DDBJ whole genome shotgun (WGS) entry which is preliminary data.</text>
</comment>
<dbReference type="Proteomes" id="UP000050482">
    <property type="component" value="Unassembled WGS sequence"/>
</dbReference>
<sequence>MRKVSEKLYASFTDPFTIRRFLNQLAEEFSNTGCVVRRGQNGSVFITLPDKVLHFVPDNDIGVKRITFRYT</sequence>
<dbReference type="EMBL" id="LJCO01000071">
    <property type="protein sequence ID" value="KPV42674.1"/>
    <property type="molecule type" value="Genomic_DNA"/>
</dbReference>
<dbReference type="STRING" id="471514.AN477_16205"/>